<organism evidence="1 2">
    <name type="scientific">Kribbella koreensis</name>
    <dbReference type="NCBI Taxonomy" id="57909"/>
    <lineage>
        <taxon>Bacteria</taxon>
        <taxon>Bacillati</taxon>
        <taxon>Actinomycetota</taxon>
        <taxon>Actinomycetes</taxon>
        <taxon>Propionibacteriales</taxon>
        <taxon>Kribbellaceae</taxon>
        <taxon>Kribbella</taxon>
    </lineage>
</organism>
<accession>A0ABP4AAW6</accession>
<gene>
    <name evidence="1" type="ORF">GCM10009554_19000</name>
</gene>
<proteinExistence type="predicted"/>
<evidence type="ECO:0000313" key="2">
    <source>
        <dbReference type="Proteomes" id="UP001500542"/>
    </source>
</evidence>
<dbReference type="EMBL" id="BAAAHK010000004">
    <property type="protein sequence ID" value="GAA0933626.1"/>
    <property type="molecule type" value="Genomic_DNA"/>
</dbReference>
<evidence type="ECO:0000313" key="1">
    <source>
        <dbReference type="EMBL" id="GAA0933626.1"/>
    </source>
</evidence>
<protein>
    <recommendedName>
        <fullName evidence="3">FxLD family lantipeptide</fullName>
    </recommendedName>
</protein>
<sequence>MRNDLLDEFDLDLRIEDSQPIGEKYPCLSEAASCVSRRICDTTG</sequence>
<keyword evidence="2" id="KW-1185">Reference proteome</keyword>
<evidence type="ECO:0008006" key="3">
    <source>
        <dbReference type="Google" id="ProtNLM"/>
    </source>
</evidence>
<name>A0ABP4AAW6_9ACTN</name>
<reference evidence="2" key="1">
    <citation type="journal article" date="2019" name="Int. J. Syst. Evol. Microbiol.">
        <title>The Global Catalogue of Microorganisms (GCM) 10K type strain sequencing project: providing services to taxonomists for standard genome sequencing and annotation.</title>
        <authorList>
            <consortium name="The Broad Institute Genomics Platform"/>
            <consortium name="The Broad Institute Genome Sequencing Center for Infectious Disease"/>
            <person name="Wu L."/>
            <person name="Ma J."/>
        </authorList>
    </citation>
    <scope>NUCLEOTIDE SEQUENCE [LARGE SCALE GENOMIC DNA]</scope>
    <source>
        <strain evidence="2">JCM 10977</strain>
    </source>
</reference>
<comment type="caution">
    <text evidence="1">The sequence shown here is derived from an EMBL/GenBank/DDBJ whole genome shotgun (WGS) entry which is preliminary data.</text>
</comment>
<dbReference type="RefSeq" id="WP_343967066.1">
    <property type="nucleotide sequence ID" value="NZ_BAAAHK010000004.1"/>
</dbReference>
<dbReference type="Proteomes" id="UP001500542">
    <property type="component" value="Unassembled WGS sequence"/>
</dbReference>